<evidence type="ECO:0000256" key="1">
    <source>
        <dbReference type="ARBA" id="ARBA00001974"/>
    </source>
</evidence>
<evidence type="ECO:0000256" key="7">
    <source>
        <dbReference type="RuleBase" id="RU371123"/>
    </source>
</evidence>
<keyword evidence="4 7" id="KW-0560">Oxidoreductase</keyword>
<dbReference type="Gene3D" id="1.20.120.310">
    <property type="entry name" value="ERV/ALR sulfhydryl oxidase domain"/>
    <property type="match status" value="1"/>
</dbReference>
<accession>A0A9E8G4X1</accession>
<dbReference type="InterPro" id="IPR036774">
    <property type="entry name" value="ERV/ALR_sulphydryl_oxid_sf"/>
</dbReference>
<dbReference type="SUPFAM" id="SSF69000">
    <property type="entry name" value="FAD-dependent thiol oxidase"/>
    <property type="match status" value="1"/>
</dbReference>
<evidence type="ECO:0000256" key="4">
    <source>
        <dbReference type="ARBA" id="ARBA00023002"/>
    </source>
</evidence>
<reference evidence="10" key="1">
    <citation type="submission" date="2022-11" db="EMBL/GenBank/DDBJ databases">
        <title>Genomics discovery of giant fungal viruses from subsurface oceanic crustal fluids.</title>
        <authorList>
            <person name="Bhattacharjee A.S."/>
            <person name="Schulz F."/>
            <person name="Woyke T."/>
            <person name="Orcutt B.N."/>
            <person name="Matinez Martinez J."/>
        </authorList>
    </citation>
    <scope>NUCLEOTIDE SEQUENCE</scope>
    <source>
        <strain evidence="9">VSAG1.JdFR</strain>
        <strain evidence="10">VSAG8.JdFR</strain>
    </source>
</reference>
<evidence type="ECO:0000259" key="8">
    <source>
        <dbReference type="PROSITE" id="PS51324"/>
    </source>
</evidence>
<dbReference type="InterPro" id="IPR039799">
    <property type="entry name" value="ALR/ERV"/>
</dbReference>
<dbReference type="PANTHER" id="PTHR12645">
    <property type="entry name" value="ALR/ERV"/>
    <property type="match status" value="1"/>
</dbReference>
<dbReference type="GO" id="GO:0016971">
    <property type="term" value="F:flavin-dependent sulfhydryl oxidase activity"/>
    <property type="evidence" value="ECO:0007669"/>
    <property type="project" value="InterPro"/>
</dbReference>
<dbReference type="GO" id="GO:0050660">
    <property type="term" value="F:flavin adenine dinucleotide binding"/>
    <property type="evidence" value="ECO:0007669"/>
    <property type="project" value="TreeGrafter"/>
</dbReference>
<name>A0A9E8G4X1_9VIRU</name>
<dbReference type="InterPro" id="IPR017905">
    <property type="entry name" value="ERV/ALR_sulphydryl_oxidase"/>
</dbReference>
<evidence type="ECO:0000256" key="2">
    <source>
        <dbReference type="ARBA" id="ARBA00022630"/>
    </source>
</evidence>
<evidence type="ECO:0000313" key="9">
    <source>
        <dbReference type="EMBL" id="UZT28963.1"/>
    </source>
</evidence>
<protein>
    <recommendedName>
        <fullName evidence="7">Sulfhydryl oxidase</fullName>
        <ecNumber evidence="7">1.8.3.2</ecNumber>
    </recommendedName>
</protein>
<sequence>MASREQWGNITWYLFHGIAEKIKEEKFSENKDLIINIIKSICGNLPCPDCADHATKTLNSINFNTINSKNELKEFLFKFHNIVNQRIKKQQFKFEELDKKYSCIIMPIIFNYFFKVYSINNRNEKMMMHTAFKNKFLSQLRKNLNKLIIHLNN</sequence>
<dbReference type="PANTHER" id="PTHR12645:SF0">
    <property type="entry name" value="FAD-LINKED SULFHYDRYL OXIDASE ALR"/>
    <property type="match status" value="1"/>
</dbReference>
<evidence type="ECO:0000313" key="10">
    <source>
        <dbReference type="EMBL" id="UZT29107.1"/>
    </source>
</evidence>
<dbReference type="Pfam" id="PF04777">
    <property type="entry name" value="Evr1_Alr"/>
    <property type="match status" value="1"/>
</dbReference>
<proteinExistence type="predicted"/>
<comment type="cofactor">
    <cofactor evidence="1 7">
        <name>FAD</name>
        <dbReference type="ChEBI" id="CHEBI:57692"/>
    </cofactor>
</comment>
<keyword evidence="3 7" id="KW-0274">FAD</keyword>
<feature type="domain" description="ERV/ALR sulfhydryl oxidase" evidence="8">
    <location>
        <begin position="1"/>
        <end position="101"/>
    </location>
</feature>
<keyword evidence="5" id="KW-1015">Disulfide bond</keyword>
<dbReference type="EMBL" id="OP765584">
    <property type="protein sequence ID" value="UZT29107.1"/>
    <property type="molecule type" value="Genomic_DNA"/>
</dbReference>
<dbReference type="EMBL" id="OP765507">
    <property type="protein sequence ID" value="UZT28963.1"/>
    <property type="molecule type" value="Genomic_DNA"/>
</dbReference>
<evidence type="ECO:0000256" key="3">
    <source>
        <dbReference type="ARBA" id="ARBA00022827"/>
    </source>
</evidence>
<evidence type="ECO:0000256" key="5">
    <source>
        <dbReference type="ARBA" id="ARBA00023157"/>
    </source>
</evidence>
<keyword evidence="2 7" id="KW-0285">Flavoprotein</keyword>
<evidence type="ECO:0000256" key="6">
    <source>
        <dbReference type="ARBA" id="ARBA00048864"/>
    </source>
</evidence>
<dbReference type="PROSITE" id="PS51324">
    <property type="entry name" value="ERV_ALR"/>
    <property type="match status" value="1"/>
</dbReference>
<organism evidence="10">
    <name type="scientific">Nucleocytoviricota sp</name>
    <dbReference type="NCBI Taxonomy" id="2809609"/>
    <lineage>
        <taxon>Viruses</taxon>
        <taxon>Varidnaviria</taxon>
        <taxon>Bamfordvirae</taxon>
        <taxon>Nucleocytoviricota</taxon>
    </lineage>
</organism>
<dbReference type="EC" id="1.8.3.2" evidence="7"/>
<comment type="catalytic activity">
    <reaction evidence="6 7">
        <text>2 R'C(R)SH + O2 = R'C(R)S-S(R)CR' + H2O2</text>
        <dbReference type="Rhea" id="RHEA:17357"/>
        <dbReference type="ChEBI" id="CHEBI:15379"/>
        <dbReference type="ChEBI" id="CHEBI:16240"/>
        <dbReference type="ChEBI" id="CHEBI:16520"/>
        <dbReference type="ChEBI" id="CHEBI:17412"/>
        <dbReference type="EC" id="1.8.3.2"/>
    </reaction>
</comment>